<evidence type="ECO:0000256" key="3">
    <source>
        <dbReference type="ARBA" id="ARBA00022475"/>
    </source>
</evidence>
<dbReference type="AlphaFoldDB" id="K6YA34"/>
<evidence type="ECO:0000256" key="8">
    <source>
        <dbReference type="ARBA" id="ARBA00023136"/>
    </source>
</evidence>
<dbReference type="FunFam" id="3.40.190.80:FF:000005">
    <property type="entry name" value="3'(2'),5'-bisphosphate nucleotidase CysQ"/>
    <property type="match status" value="1"/>
</dbReference>
<keyword evidence="5 9" id="KW-0479">Metal-binding</keyword>
<feature type="binding site" evidence="9">
    <location>
        <position position="66"/>
    </location>
    <ligand>
        <name>Mg(2+)</name>
        <dbReference type="ChEBI" id="CHEBI:18420"/>
        <label>1</label>
    </ligand>
</feature>
<gene>
    <name evidence="9 11" type="primary">cysQ</name>
    <name evidence="11" type="ORF">GLIP_0880</name>
</gene>
<evidence type="ECO:0000256" key="7">
    <source>
        <dbReference type="ARBA" id="ARBA00022842"/>
    </source>
</evidence>
<dbReference type="InterPro" id="IPR006240">
    <property type="entry name" value="CysQ"/>
</dbReference>
<dbReference type="EC" id="3.1.3.7" evidence="9"/>
<comment type="catalytic activity">
    <reaction evidence="1 9">
        <text>adenosine 3',5'-bisphosphate + H2O = AMP + phosphate</text>
        <dbReference type="Rhea" id="RHEA:10040"/>
        <dbReference type="ChEBI" id="CHEBI:15377"/>
        <dbReference type="ChEBI" id="CHEBI:43474"/>
        <dbReference type="ChEBI" id="CHEBI:58343"/>
        <dbReference type="ChEBI" id="CHEBI:456215"/>
        <dbReference type="EC" id="3.1.3.7"/>
    </reaction>
</comment>
<protein>
    <recommendedName>
        <fullName evidence="9">3'(2'),5'-bisphosphate nucleotidase CysQ</fullName>
        <ecNumber evidence="9">3.1.3.7</ecNumber>
    </recommendedName>
    <alternativeName>
        <fullName evidence="9">3'(2'),5-bisphosphonucleoside 3'(2')-phosphohydrolase</fullName>
    </alternativeName>
    <alternativeName>
        <fullName evidence="9">3'-phosphoadenosine 5'-phosphate phosphatase</fullName>
        <shortName evidence="9">PAP phosphatase</shortName>
    </alternativeName>
</protein>
<dbReference type="eggNOG" id="COG1218">
    <property type="taxonomic scope" value="Bacteria"/>
</dbReference>
<dbReference type="Pfam" id="PF00459">
    <property type="entry name" value="Inositol_P"/>
    <property type="match status" value="1"/>
</dbReference>
<dbReference type="InterPro" id="IPR000760">
    <property type="entry name" value="Inositol_monophosphatase-like"/>
</dbReference>
<comment type="subcellular location">
    <subcellularLocation>
        <location evidence="9">Cell inner membrane</location>
        <topology evidence="9">Peripheral membrane protein</topology>
        <orientation evidence="9">Cytoplasmic side</orientation>
    </subcellularLocation>
</comment>
<keyword evidence="3 9" id="KW-1003">Cell membrane</keyword>
<evidence type="ECO:0000256" key="6">
    <source>
        <dbReference type="ARBA" id="ARBA00022801"/>
    </source>
</evidence>
<evidence type="ECO:0000256" key="5">
    <source>
        <dbReference type="ARBA" id="ARBA00022723"/>
    </source>
</evidence>
<name>K6YA34_9ALTE</name>
<feature type="binding site" evidence="9">
    <location>
        <position position="86"/>
    </location>
    <ligand>
        <name>Mg(2+)</name>
        <dbReference type="ChEBI" id="CHEBI:18420"/>
        <label>1</label>
    </ligand>
</feature>
<comment type="function">
    <text evidence="9">Converts adenosine-3',5'-bisphosphate (PAP) to AMP.</text>
</comment>
<keyword evidence="12" id="KW-1185">Reference proteome</keyword>
<dbReference type="RefSeq" id="WP_008843340.1">
    <property type="nucleotide sequence ID" value="NZ_BAEN01000021.1"/>
</dbReference>
<dbReference type="PANTHER" id="PTHR43028:SF5">
    <property type="entry name" value="3'(2'),5'-BISPHOSPHATE NUCLEOTIDASE 1"/>
    <property type="match status" value="1"/>
</dbReference>
<dbReference type="OrthoDB" id="9785695at2"/>
<reference evidence="11 12" key="1">
    <citation type="journal article" date="2017" name="Antonie Van Leeuwenhoek">
        <title>Rhizobium rhizosphaerae sp. nov., a novel species isolated from rice rhizosphere.</title>
        <authorList>
            <person name="Zhao J.J."/>
            <person name="Zhang J."/>
            <person name="Zhang R.J."/>
            <person name="Zhang C.W."/>
            <person name="Yin H.Q."/>
            <person name="Zhang X.X."/>
        </authorList>
    </citation>
    <scope>NUCLEOTIDE SEQUENCE [LARGE SCALE GENOMIC DNA]</scope>
    <source>
        <strain evidence="11 12">E3</strain>
    </source>
</reference>
<dbReference type="GO" id="GO:0008441">
    <property type="term" value="F:3'(2'),5'-bisphosphate nucleotidase activity"/>
    <property type="evidence" value="ECO:0007669"/>
    <property type="project" value="UniProtKB-UniRule"/>
</dbReference>
<dbReference type="InterPro" id="IPR050725">
    <property type="entry name" value="CysQ/Inositol_MonoPase"/>
</dbReference>
<feature type="binding site" evidence="9">
    <location>
        <position position="88"/>
    </location>
    <ligand>
        <name>Mg(2+)</name>
        <dbReference type="ChEBI" id="CHEBI:18420"/>
        <label>1</label>
    </ligand>
</feature>
<dbReference type="PANTHER" id="PTHR43028">
    <property type="entry name" value="3'(2'),5'-BISPHOSPHATE NUCLEOTIDASE 1"/>
    <property type="match status" value="1"/>
</dbReference>
<keyword evidence="7 9" id="KW-0460">Magnesium</keyword>
<comment type="cofactor">
    <cofactor evidence="9 10">
        <name>Mg(2+)</name>
        <dbReference type="ChEBI" id="CHEBI:18420"/>
    </cofactor>
</comment>
<dbReference type="InterPro" id="IPR020583">
    <property type="entry name" value="Inositol_monoP_metal-BS"/>
</dbReference>
<keyword evidence="6 9" id="KW-0378">Hydrolase</keyword>
<dbReference type="Gene3D" id="3.40.190.80">
    <property type="match status" value="1"/>
</dbReference>
<evidence type="ECO:0000256" key="4">
    <source>
        <dbReference type="ARBA" id="ARBA00022519"/>
    </source>
</evidence>
<evidence type="ECO:0000313" key="11">
    <source>
        <dbReference type="EMBL" id="GAC13523.1"/>
    </source>
</evidence>
<feature type="binding site" evidence="9">
    <location>
        <position position="213"/>
    </location>
    <ligand>
        <name>Mg(2+)</name>
        <dbReference type="ChEBI" id="CHEBI:18420"/>
        <label>2</label>
    </ligand>
</feature>
<dbReference type="HAMAP" id="MF_02095">
    <property type="entry name" value="CysQ"/>
    <property type="match status" value="1"/>
</dbReference>
<feature type="binding site" evidence="10">
    <location>
        <position position="86"/>
    </location>
    <ligand>
        <name>Mg(2+)</name>
        <dbReference type="ChEBI" id="CHEBI:18420"/>
        <label>1</label>
        <note>catalytic</note>
    </ligand>
</feature>
<feature type="binding site" evidence="10">
    <location>
        <position position="66"/>
    </location>
    <ligand>
        <name>Mg(2+)</name>
        <dbReference type="ChEBI" id="CHEBI:18420"/>
        <label>1</label>
        <note>catalytic</note>
    </ligand>
</feature>
<dbReference type="SUPFAM" id="SSF56655">
    <property type="entry name" value="Carbohydrate phosphatase"/>
    <property type="match status" value="1"/>
</dbReference>
<organism evidence="11 12">
    <name type="scientific">Aliiglaciecola lipolytica E3</name>
    <dbReference type="NCBI Taxonomy" id="1127673"/>
    <lineage>
        <taxon>Bacteria</taxon>
        <taxon>Pseudomonadati</taxon>
        <taxon>Pseudomonadota</taxon>
        <taxon>Gammaproteobacteria</taxon>
        <taxon>Alteromonadales</taxon>
        <taxon>Alteromonadaceae</taxon>
        <taxon>Aliiglaciecola</taxon>
    </lineage>
</organism>
<evidence type="ECO:0000313" key="12">
    <source>
        <dbReference type="Proteomes" id="UP000006334"/>
    </source>
</evidence>
<dbReference type="NCBIfam" id="TIGR01331">
    <property type="entry name" value="bisphos_cysQ"/>
    <property type="match status" value="1"/>
</dbReference>
<dbReference type="GO" id="GO:0050427">
    <property type="term" value="P:3'-phosphoadenosine 5'-phosphosulfate metabolic process"/>
    <property type="evidence" value="ECO:0007669"/>
    <property type="project" value="TreeGrafter"/>
</dbReference>
<dbReference type="FunFam" id="3.30.540.10:FF:000007">
    <property type="entry name" value="3'(2'),5'-bisphosphate nucleotidase CysQ"/>
    <property type="match status" value="1"/>
</dbReference>
<comment type="caution">
    <text evidence="11">The sequence shown here is derived from an EMBL/GenBank/DDBJ whole genome shotgun (WGS) entry which is preliminary data.</text>
</comment>
<keyword evidence="4 9" id="KW-0997">Cell inner membrane</keyword>
<feature type="binding site" evidence="10">
    <location>
        <position position="88"/>
    </location>
    <ligand>
        <name>Mg(2+)</name>
        <dbReference type="ChEBI" id="CHEBI:18420"/>
        <label>1</label>
        <note>catalytic</note>
    </ligand>
</feature>
<dbReference type="STRING" id="1127673.GLIP_0880"/>
<dbReference type="Proteomes" id="UP000006334">
    <property type="component" value="Unassembled WGS sequence"/>
</dbReference>
<feature type="binding site" evidence="9">
    <location>
        <position position="86"/>
    </location>
    <ligand>
        <name>Mg(2+)</name>
        <dbReference type="ChEBI" id="CHEBI:18420"/>
        <label>2</label>
    </ligand>
</feature>
<keyword evidence="8 9" id="KW-0472">Membrane</keyword>
<dbReference type="GO" id="GO:0000287">
    <property type="term" value="F:magnesium ion binding"/>
    <property type="evidence" value="ECO:0007669"/>
    <property type="project" value="UniProtKB-UniRule"/>
</dbReference>
<evidence type="ECO:0000256" key="2">
    <source>
        <dbReference type="ARBA" id="ARBA00005289"/>
    </source>
</evidence>
<dbReference type="GO" id="GO:0000103">
    <property type="term" value="P:sulfate assimilation"/>
    <property type="evidence" value="ECO:0007669"/>
    <property type="project" value="TreeGrafter"/>
</dbReference>
<evidence type="ECO:0000256" key="9">
    <source>
        <dbReference type="HAMAP-Rule" id="MF_02095"/>
    </source>
</evidence>
<feature type="binding site" evidence="9">
    <location>
        <position position="89"/>
    </location>
    <ligand>
        <name>Mg(2+)</name>
        <dbReference type="ChEBI" id="CHEBI:18420"/>
        <label>2</label>
    </ligand>
</feature>
<dbReference type="Gene3D" id="3.30.540.10">
    <property type="entry name" value="Fructose-1,6-Bisphosphatase, subunit A, domain 1"/>
    <property type="match status" value="1"/>
</dbReference>
<dbReference type="EMBL" id="BAEN01000021">
    <property type="protein sequence ID" value="GAC13523.1"/>
    <property type="molecule type" value="Genomic_DNA"/>
</dbReference>
<dbReference type="PROSITE" id="PS00629">
    <property type="entry name" value="IMP_1"/>
    <property type="match status" value="1"/>
</dbReference>
<dbReference type="GO" id="GO:0005886">
    <property type="term" value="C:plasma membrane"/>
    <property type="evidence" value="ECO:0007669"/>
    <property type="project" value="UniProtKB-SubCell"/>
</dbReference>
<proteinExistence type="inferred from homology"/>
<dbReference type="CDD" id="cd01638">
    <property type="entry name" value="CysQ"/>
    <property type="match status" value="1"/>
</dbReference>
<feature type="binding site" evidence="9">
    <location>
        <position position="213"/>
    </location>
    <ligand>
        <name>substrate</name>
    </ligand>
</feature>
<evidence type="ECO:0000256" key="1">
    <source>
        <dbReference type="ARBA" id="ARBA00001625"/>
    </source>
</evidence>
<feature type="binding site" evidence="9">
    <location>
        <position position="66"/>
    </location>
    <ligand>
        <name>substrate</name>
    </ligand>
</feature>
<feature type="binding site" evidence="10">
    <location>
        <position position="213"/>
    </location>
    <ligand>
        <name>Mg(2+)</name>
        <dbReference type="ChEBI" id="CHEBI:18420"/>
        <label>1</label>
        <note>catalytic</note>
    </ligand>
</feature>
<comment type="similarity">
    <text evidence="2 9">Belongs to the inositol monophosphatase superfamily. CysQ family.</text>
</comment>
<evidence type="ECO:0000256" key="10">
    <source>
        <dbReference type="PIRSR" id="PIRSR600760-2"/>
    </source>
</evidence>
<feature type="binding site" evidence="10">
    <location>
        <position position="89"/>
    </location>
    <ligand>
        <name>Mg(2+)</name>
        <dbReference type="ChEBI" id="CHEBI:18420"/>
        <label>1</label>
        <note>catalytic</note>
    </ligand>
</feature>
<accession>K6YA34</accession>
<sequence length="261" mass="28304">MFEHALATQVAEISHKAGAAILEIYKKDFAIYEKSDESPLTEADLAAHHIIVDGLKEISELPILSEESASINWKTRQTWKDYWLVDPLDGTKEFVKKNGEFTVNIALISNGKPVLGVVYAPVLNATYVGVDGLGAYKIDGGEINDISVKPHQDGETWQVVGSRSHQSPEIKSLLESLPGETELVAMGSSLKLCLVAEGKAHLYPRLGPTSEWDTGAAHAVVEAAGGKVTVIDADNPLNPEAPPLRYNQKDSVLNPYFLVSC</sequence>
<feature type="binding site" evidence="9">
    <location>
        <begin position="88"/>
        <end position="91"/>
    </location>
    <ligand>
        <name>substrate</name>
    </ligand>
</feature>